<dbReference type="AlphaFoldDB" id="A0A1R1X7A6"/>
<dbReference type="GO" id="GO:0006886">
    <property type="term" value="P:intracellular protein transport"/>
    <property type="evidence" value="ECO:0007669"/>
    <property type="project" value="TreeGrafter"/>
</dbReference>
<evidence type="ECO:0000313" key="3">
    <source>
        <dbReference type="Proteomes" id="UP000187283"/>
    </source>
</evidence>
<name>A0A1R1X7A6_9FUNG</name>
<keyword evidence="3" id="KW-1185">Reference proteome</keyword>
<comment type="caution">
    <text evidence="2">The sequence shown here is derived from an EMBL/GenBank/DDBJ whole genome shotgun (WGS) entry which is preliminary data.</text>
</comment>
<dbReference type="STRING" id="133412.A0A1R1X7A6"/>
<dbReference type="PANTHER" id="PTHR47433">
    <property type="entry name" value="VACUOLAR PROTEIN SORTING-ASSOCIATED PROTEIN 17"/>
    <property type="match status" value="1"/>
</dbReference>
<feature type="region of interest" description="Disordered" evidence="1">
    <location>
        <begin position="1"/>
        <end position="97"/>
    </location>
</feature>
<organism evidence="2 3">
    <name type="scientific">Smittium culicis</name>
    <dbReference type="NCBI Taxonomy" id="133412"/>
    <lineage>
        <taxon>Eukaryota</taxon>
        <taxon>Fungi</taxon>
        <taxon>Fungi incertae sedis</taxon>
        <taxon>Zoopagomycota</taxon>
        <taxon>Kickxellomycotina</taxon>
        <taxon>Harpellomycetes</taxon>
        <taxon>Harpellales</taxon>
        <taxon>Legeriomycetaceae</taxon>
        <taxon>Smittium</taxon>
    </lineage>
</organism>
<evidence type="ECO:0000313" key="2">
    <source>
        <dbReference type="EMBL" id="OMJ10477.1"/>
    </source>
</evidence>
<protein>
    <submittedName>
        <fullName evidence="2">Vacuolar protein sorting-associated protein 17</fullName>
    </submittedName>
</protein>
<accession>A0A1R1X7A6</accession>
<dbReference type="Gene3D" id="3.30.1520.10">
    <property type="entry name" value="Phox-like domain"/>
    <property type="match status" value="1"/>
</dbReference>
<feature type="compositionally biased region" description="Polar residues" evidence="1">
    <location>
        <begin position="41"/>
        <end position="86"/>
    </location>
</feature>
<gene>
    <name evidence="2" type="ORF">AYI70_g10308</name>
</gene>
<dbReference type="GO" id="GO:0032266">
    <property type="term" value="F:phosphatidylinositol-3-phosphate binding"/>
    <property type="evidence" value="ECO:0007669"/>
    <property type="project" value="TreeGrafter"/>
</dbReference>
<dbReference type="InterPro" id="IPR053055">
    <property type="entry name" value="VPS17"/>
</dbReference>
<proteinExistence type="predicted"/>
<dbReference type="PANTHER" id="PTHR47433:SF1">
    <property type="entry name" value="VACUOLAR PROTEIN SORTING-ASSOCIATED PROTEIN 17"/>
    <property type="match status" value="1"/>
</dbReference>
<reference evidence="2 3" key="1">
    <citation type="submission" date="2017-01" db="EMBL/GenBank/DDBJ databases">
        <authorList>
            <person name="Mah S.A."/>
            <person name="Swanson W.J."/>
            <person name="Moy G.W."/>
            <person name="Vacquier V.D."/>
        </authorList>
    </citation>
    <scope>NUCLEOTIDE SEQUENCE [LARGE SCALE GENOMIC DNA]</scope>
    <source>
        <strain evidence="2 3">GSMNP</strain>
    </source>
</reference>
<evidence type="ECO:0000256" key="1">
    <source>
        <dbReference type="SAM" id="MobiDB-lite"/>
    </source>
</evidence>
<dbReference type="GO" id="GO:0030905">
    <property type="term" value="C:retromer, tubulation complex"/>
    <property type="evidence" value="ECO:0007669"/>
    <property type="project" value="TreeGrafter"/>
</dbReference>
<dbReference type="EMBL" id="LSSN01004989">
    <property type="protein sequence ID" value="OMJ10477.1"/>
    <property type="molecule type" value="Genomic_DNA"/>
</dbReference>
<dbReference type="GO" id="GO:0005768">
    <property type="term" value="C:endosome"/>
    <property type="evidence" value="ECO:0007669"/>
    <property type="project" value="TreeGrafter"/>
</dbReference>
<dbReference type="OrthoDB" id="9976382at2759"/>
<dbReference type="Proteomes" id="UP000187283">
    <property type="component" value="Unassembled WGS sequence"/>
</dbReference>
<dbReference type="GO" id="GO:0042147">
    <property type="term" value="P:retrograde transport, endosome to Golgi"/>
    <property type="evidence" value="ECO:0007669"/>
    <property type="project" value="TreeGrafter"/>
</dbReference>
<dbReference type="InterPro" id="IPR036871">
    <property type="entry name" value="PX_dom_sf"/>
</dbReference>
<dbReference type="SUPFAM" id="SSF64268">
    <property type="entry name" value="PX domain"/>
    <property type="match status" value="1"/>
</dbReference>
<sequence>MNTSSLLDDSIDPFNESPDKHAHYTPAFQPTLPIHEASEPNGISQSTLVNDEYNQNSLQNPTYNKQSPPESNNLPQNLSQNASSPKDASAAAETKQSTPVRQSYLAITVKDSSLNQAKKSTATYRFDVTTNINSFKRQRYLGVERSHQEFEKLAKHLSLTYTQCLVLSFPSLPMPSPLTNTKDSPELDLFIRYFVQLWVNWIASHPILKLDYELRNFVETPFAVDGEKSRAEIEYDNFQEPKKSMFFSGWSKTSIPKLSLSSQLLGSQKPQDLPSTPANTAVSTDNNQIAATSGASNLTALETEFHRFGQEFSETSAPLLASKKSVLNLAMQKSILAKNIQEIAQKLVGLGNLEQKSSKKIYLKKEKSASLPPNTHPNIPPASDINTASESSFLAFGQICSASGRVQHDISVLEGTLPPLFITNIERFNRDVIRSLSNRAQLFDDLKLARLNLERKKQAITVLRSSTTIVPKHVDETLTKMDAAKADEAAARKKADQKVGARAQLAEELEQQEPGDGDAAARGLQDHSQGRAAEIAACLVPAVCFGQQRNQC</sequence>
<dbReference type="GO" id="GO:0005829">
    <property type="term" value="C:cytosol"/>
    <property type="evidence" value="ECO:0007669"/>
    <property type="project" value="GOC"/>
</dbReference>